<dbReference type="AlphaFoldDB" id="A0A371RJ76"/>
<keyword evidence="1 2" id="KW-0732">Signal</keyword>
<dbReference type="InterPro" id="IPR027385">
    <property type="entry name" value="Beta-barrel_OMP"/>
</dbReference>
<feature type="domain" description="Outer membrane protein beta-barrel" evidence="3">
    <location>
        <begin position="10"/>
        <end position="183"/>
    </location>
</feature>
<evidence type="ECO:0000259" key="3">
    <source>
        <dbReference type="Pfam" id="PF13505"/>
    </source>
</evidence>
<evidence type="ECO:0000313" key="4">
    <source>
        <dbReference type="EMBL" id="RFB05501.1"/>
    </source>
</evidence>
<evidence type="ECO:0000313" key="5">
    <source>
        <dbReference type="Proteomes" id="UP000264589"/>
    </source>
</evidence>
<dbReference type="InParanoid" id="A0A371RJ76"/>
<evidence type="ECO:0000256" key="1">
    <source>
        <dbReference type="ARBA" id="ARBA00022729"/>
    </source>
</evidence>
<dbReference type="SUPFAM" id="SSF56925">
    <property type="entry name" value="OMPA-like"/>
    <property type="match status" value="1"/>
</dbReference>
<keyword evidence="5" id="KW-1185">Reference proteome</keyword>
<evidence type="ECO:0000256" key="2">
    <source>
        <dbReference type="SAM" id="SignalP"/>
    </source>
</evidence>
<comment type="caution">
    <text evidence="4">The sequence shown here is derived from an EMBL/GenBank/DDBJ whole genome shotgun (WGS) entry which is preliminary data.</text>
</comment>
<dbReference type="Proteomes" id="UP000264589">
    <property type="component" value="Unassembled WGS sequence"/>
</dbReference>
<proteinExistence type="predicted"/>
<protein>
    <recommendedName>
        <fullName evidence="3">Outer membrane protein beta-barrel domain-containing protein</fullName>
    </recommendedName>
</protein>
<dbReference type="RefSeq" id="WP_116392134.1">
    <property type="nucleotide sequence ID" value="NZ_CAXQPM010000011.1"/>
</dbReference>
<dbReference type="OrthoDB" id="7173051at2"/>
<feature type="chain" id="PRO_5016968266" description="Outer membrane protein beta-barrel domain-containing protein" evidence="2">
    <location>
        <begin position="24"/>
        <end position="183"/>
    </location>
</feature>
<accession>A0A371RJ76</accession>
<dbReference type="Gene3D" id="2.40.160.20">
    <property type="match status" value="1"/>
</dbReference>
<feature type="signal peptide" evidence="2">
    <location>
        <begin position="1"/>
        <end position="23"/>
    </location>
</feature>
<organism evidence="4 5">
    <name type="scientific">Parvularcula marina</name>
    <dbReference type="NCBI Taxonomy" id="2292771"/>
    <lineage>
        <taxon>Bacteria</taxon>
        <taxon>Pseudomonadati</taxon>
        <taxon>Pseudomonadota</taxon>
        <taxon>Alphaproteobacteria</taxon>
        <taxon>Parvularculales</taxon>
        <taxon>Parvularculaceae</taxon>
        <taxon>Parvularcula</taxon>
    </lineage>
</organism>
<dbReference type="Pfam" id="PF13505">
    <property type="entry name" value="OMP_b-brl"/>
    <property type="match status" value="1"/>
</dbReference>
<reference evidence="4 5" key="1">
    <citation type="submission" date="2018-08" db="EMBL/GenBank/DDBJ databases">
        <title>Parvularcula sp. SM1705, isolated from surface water of the South Sea China.</title>
        <authorList>
            <person name="Sun L."/>
        </authorList>
    </citation>
    <scope>NUCLEOTIDE SEQUENCE [LARGE SCALE GENOMIC DNA]</scope>
    <source>
        <strain evidence="4 5">SM1705</strain>
    </source>
</reference>
<dbReference type="InterPro" id="IPR011250">
    <property type="entry name" value="OMP/PagP_B-barrel"/>
</dbReference>
<gene>
    <name evidence="4" type="ORF">DX908_09645</name>
</gene>
<name>A0A371RJ76_9PROT</name>
<sequence>MTKVSAVALAALSAALLSGTALAGDGNSKASVGYTAADFDDATLGLAVARYNYSFTDYLAAEGEIGFGIVDDDVSDGVFSADVSADFTYGLFGVVQYPFDDRGSNVFARIGYMDTDLEFDVDGFGDIDVGADGAAYGIGANYFFNEQSGVRFDYTRFDADVDEDGVEADGEADLYGISYVFKF</sequence>
<dbReference type="EMBL" id="QUQO01000001">
    <property type="protein sequence ID" value="RFB05501.1"/>
    <property type="molecule type" value="Genomic_DNA"/>
</dbReference>